<proteinExistence type="predicted"/>
<evidence type="ECO:0000313" key="2">
    <source>
        <dbReference type="EMBL" id="ARU15073.1"/>
    </source>
</evidence>
<reference evidence="2 3" key="1">
    <citation type="submission" date="2017-01" db="EMBL/GenBank/DDBJ databases">
        <title>Complete genome sequence of esterase-producing bacterium Croceicoccus marinus E4A9.</title>
        <authorList>
            <person name="Wu Y.-H."/>
            <person name="Cheng H."/>
            <person name="Xu L."/>
            <person name="Huo Y.-Y."/>
            <person name="Wang C.-S."/>
            <person name="Xu X.-W."/>
        </authorList>
    </citation>
    <scope>NUCLEOTIDE SEQUENCE [LARGE SCALE GENOMIC DNA]</scope>
    <source>
        <strain evidence="2 3">E4A9</strain>
    </source>
</reference>
<sequence length="80" mass="8602">MLIFVLSGLLVVALNCAKQVTFMGAAIALLNRLVADRVKPTTLQFMVAVVLTAFWLMLGLVCSVCLWASRQSGEVGPTHP</sequence>
<dbReference type="AlphaFoldDB" id="A0A1Z1F8L4"/>
<accession>A0A1Z1F8L4</accession>
<feature type="transmembrane region" description="Helical" evidence="1">
    <location>
        <begin position="43"/>
        <end position="68"/>
    </location>
</feature>
<gene>
    <name evidence="2" type="ORF">A9D14_01395</name>
</gene>
<protein>
    <submittedName>
        <fullName evidence="2">Uncharacterized protein</fullName>
    </submittedName>
</protein>
<keyword evidence="3" id="KW-1185">Reference proteome</keyword>
<organism evidence="2 3">
    <name type="scientific">Croceicoccus marinus</name>
    <dbReference type="NCBI Taxonomy" id="450378"/>
    <lineage>
        <taxon>Bacteria</taxon>
        <taxon>Pseudomonadati</taxon>
        <taxon>Pseudomonadota</taxon>
        <taxon>Alphaproteobacteria</taxon>
        <taxon>Sphingomonadales</taxon>
        <taxon>Erythrobacteraceae</taxon>
        <taxon>Croceicoccus</taxon>
    </lineage>
</organism>
<evidence type="ECO:0000256" key="1">
    <source>
        <dbReference type="SAM" id="Phobius"/>
    </source>
</evidence>
<keyword evidence="1" id="KW-0472">Membrane</keyword>
<keyword evidence="1" id="KW-0812">Transmembrane</keyword>
<dbReference type="KEGG" id="cman:A9D14_01395"/>
<dbReference type="Proteomes" id="UP000195807">
    <property type="component" value="Chromosome"/>
</dbReference>
<keyword evidence="1" id="KW-1133">Transmembrane helix</keyword>
<name>A0A1Z1F8L4_9SPHN</name>
<evidence type="ECO:0000313" key="3">
    <source>
        <dbReference type="Proteomes" id="UP000195807"/>
    </source>
</evidence>
<dbReference type="EMBL" id="CP019602">
    <property type="protein sequence ID" value="ARU15073.1"/>
    <property type="molecule type" value="Genomic_DNA"/>
</dbReference>